<organism evidence="8 9">
    <name type="scientific">Tateyamaria omphalii</name>
    <dbReference type="NCBI Taxonomy" id="299262"/>
    <lineage>
        <taxon>Bacteria</taxon>
        <taxon>Pseudomonadati</taxon>
        <taxon>Pseudomonadota</taxon>
        <taxon>Alphaproteobacteria</taxon>
        <taxon>Rhodobacterales</taxon>
        <taxon>Roseobacteraceae</taxon>
        <taxon>Tateyamaria</taxon>
    </lineage>
</organism>
<dbReference type="EMBL" id="CP019312">
    <property type="protein sequence ID" value="APX13009.1"/>
    <property type="molecule type" value="Genomic_DNA"/>
</dbReference>
<dbReference type="GO" id="GO:0006825">
    <property type="term" value="P:copper ion transport"/>
    <property type="evidence" value="ECO:0007669"/>
    <property type="project" value="InterPro"/>
</dbReference>
<dbReference type="STRING" id="299262.BWR18_15955"/>
<protein>
    <submittedName>
        <fullName evidence="8">Copper-binding protein</fullName>
    </submittedName>
</protein>
<evidence type="ECO:0000259" key="7">
    <source>
        <dbReference type="Pfam" id="PF05425"/>
    </source>
</evidence>
<evidence type="ECO:0000313" key="9">
    <source>
        <dbReference type="Proteomes" id="UP000186336"/>
    </source>
</evidence>
<evidence type="ECO:0000256" key="5">
    <source>
        <dbReference type="ARBA" id="ARBA00023136"/>
    </source>
</evidence>
<dbReference type="GO" id="GO:0005886">
    <property type="term" value="C:plasma membrane"/>
    <property type="evidence" value="ECO:0007669"/>
    <property type="project" value="UniProtKB-SubCell"/>
</dbReference>
<keyword evidence="4 6" id="KW-1133">Transmembrane helix</keyword>
<accession>A0A1P8MYK8</accession>
<name>A0A1P8MYK8_9RHOB</name>
<dbReference type="InterPro" id="IPR008457">
    <property type="entry name" value="Cu-R_CopD_dom"/>
</dbReference>
<feature type="transmembrane region" description="Helical" evidence="6">
    <location>
        <begin position="212"/>
        <end position="232"/>
    </location>
</feature>
<keyword evidence="3 6" id="KW-0812">Transmembrane</keyword>
<keyword evidence="5 6" id="KW-0472">Membrane</keyword>
<dbReference type="KEGG" id="tom:BWR18_15955"/>
<evidence type="ECO:0000256" key="1">
    <source>
        <dbReference type="ARBA" id="ARBA00004651"/>
    </source>
</evidence>
<evidence type="ECO:0000256" key="3">
    <source>
        <dbReference type="ARBA" id="ARBA00022692"/>
    </source>
</evidence>
<dbReference type="Pfam" id="PF05425">
    <property type="entry name" value="CopD"/>
    <property type="match status" value="1"/>
</dbReference>
<evidence type="ECO:0000313" key="8">
    <source>
        <dbReference type="EMBL" id="APX13009.1"/>
    </source>
</evidence>
<reference evidence="8 9" key="1">
    <citation type="submission" date="2017-01" db="EMBL/GenBank/DDBJ databases">
        <title>Complete genome of Tateyamaria omphalii DOK1-4 isolated from seawater in Dokdo.</title>
        <authorList>
            <person name="Kim J.H."/>
            <person name="Chi W.-J."/>
        </authorList>
    </citation>
    <scope>NUCLEOTIDE SEQUENCE [LARGE SCALE GENOMIC DNA]</scope>
    <source>
        <strain evidence="8 9">DOK1-4</strain>
    </source>
</reference>
<feature type="transmembrane region" description="Helical" evidence="6">
    <location>
        <begin position="136"/>
        <end position="157"/>
    </location>
</feature>
<keyword evidence="9" id="KW-1185">Reference proteome</keyword>
<dbReference type="AlphaFoldDB" id="A0A1P8MYK8"/>
<dbReference type="PANTHER" id="PTHR34820:SF4">
    <property type="entry name" value="INNER MEMBRANE PROTEIN YEBZ"/>
    <property type="match status" value="1"/>
</dbReference>
<dbReference type="InterPro" id="IPR032694">
    <property type="entry name" value="CopC/D"/>
</dbReference>
<dbReference type="PANTHER" id="PTHR34820">
    <property type="entry name" value="INNER MEMBRANE PROTEIN YEBZ"/>
    <property type="match status" value="1"/>
</dbReference>
<evidence type="ECO:0000256" key="6">
    <source>
        <dbReference type="SAM" id="Phobius"/>
    </source>
</evidence>
<feature type="transmembrane region" description="Helical" evidence="6">
    <location>
        <begin position="260"/>
        <end position="279"/>
    </location>
</feature>
<feature type="transmembrane region" description="Helical" evidence="6">
    <location>
        <begin position="85"/>
        <end position="103"/>
    </location>
</feature>
<feature type="transmembrane region" description="Helical" evidence="6">
    <location>
        <begin position="45"/>
        <end position="65"/>
    </location>
</feature>
<keyword evidence="2" id="KW-1003">Cell membrane</keyword>
<proteinExistence type="predicted"/>
<gene>
    <name evidence="8" type="ORF">BWR18_15955</name>
</gene>
<dbReference type="Proteomes" id="UP000186336">
    <property type="component" value="Chromosome"/>
</dbReference>
<dbReference type="OrthoDB" id="8478277at2"/>
<evidence type="ECO:0000256" key="4">
    <source>
        <dbReference type="ARBA" id="ARBA00022989"/>
    </source>
</evidence>
<evidence type="ECO:0000256" key="2">
    <source>
        <dbReference type="ARBA" id="ARBA00022475"/>
    </source>
</evidence>
<feature type="transmembrane region" description="Helical" evidence="6">
    <location>
        <begin position="178"/>
        <end position="200"/>
    </location>
</feature>
<feature type="transmembrane region" description="Helical" evidence="6">
    <location>
        <begin position="110"/>
        <end position="130"/>
    </location>
</feature>
<comment type="subcellular location">
    <subcellularLocation>
        <location evidence="1">Cell membrane</location>
        <topology evidence="1">Multi-pass membrane protein</topology>
    </subcellularLocation>
</comment>
<sequence>MPDIWGLGAIATKFALYLGVMTSTGTVFVALLFQVENIRRLTVVFAMLALIATIIGFSLGGAALTGDMGGMTDPEMLGLLWSTPVGTALAYRLVGLALLILGLMLGRSGLWVSAIGGGLALWSFASVGHIPDRDIFWLDGLLLIHLAAIAVWIGILTPLKRLANISTAKAAADLGHRFGRMAVVFVPLLILAGLVMSYVLVGSIASLVGTGYGQALIVKVAVVVVLLGLAALNKLRFVPKLMNGDAHAAQHLSRSISFEWVAVIIILLTTAVLTSALTLPS</sequence>
<feature type="transmembrane region" description="Helical" evidence="6">
    <location>
        <begin position="14"/>
        <end position="33"/>
    </location>
</feature>
<feature type="domain" description="Copper resistance protein D" evidence="7">
    <location>
        <begin position="176"/>
        <end position="273"/>
    </location>
</feature>